<dbReference type="Proteomes" id="UP000823847">
    <property type="component" value="Unassembled WGS sequence"/>
</dbReference>
<proteinExistence type="inferred from homology"/>
<dbReference type="NCBIfam" id="TIGR01509">
    <property type="entry name" value="HAD-SF-IA-v3"/>
    <property type="match status" value="1"/>
</dbReference>
<protein>
    <submittedName>
        <fullName evidence="6">HAD family phosphatase</fullName>
    </submittedName>
</protein>
<dbReference type="GO" id="GO:0003824">
    <property type="term" value="F:catalytic activity"/>
    <property type="evidence" value="ECO:0007669"/>
    <property type="project" value="UniProtKB-ARBA"/>
</dbReference>
<evidence type="ECO:0000256" key="4">
    <source>
        <dbReference type="ARBA" id="ARBA00022842"/>
    </source>
</evidence>
<reference evidence="6" key="1">
    <citation type="journal article" date="2021" name="PeerJ">
        <title>Extensive microbial diversity within the chicken gut microbiome revealed by metagenomics and culture.</title>
        <authorList>
            <person name="Gilroy R."/>
            <person name="Ravi A."/>
            <person name="Getino M."/>
            <person name="Pursley I."/>
            <person name="Horton D.L."/>
            <person name="Alikhan N.F."/>
            <person name="Baker D."/>
            <person name="Gharbi K."/>
            <person name="Hall N."/>
            <person name="Watson M."/>
            <person name="Adriaenssens E.M."/>
            <person name="Foster-Nyarko E."/>
            <person name="Jarju S."/>
            <person name="Secka A."/>
            <person name="Antonio M."/>
            <person name="Oren A."/>
            <person name="Chaudhuri R.R."/>
            <person name="La Ragione R."/>
            <person name="Hildebrand F."/>
            <person name="Pallen M.J."/>
        </authorList>
    </citation>
    <scope>NUCLEOTIDE SEQUENCE</scope>
    <source>
        <strain evidence="6">ChiHecec2B26-12326</strain>
    </source>
</reference>
<keyword evidence="3" id="KW-0479">Metal-binding</keyword>
<dbReference type="InterPro" id="IPR006439">
    <property type="entry name" value="HAD-SF_hydro_IA"/>
</dbReference>
<dbReference type="InterPro" id="IPR036412">
    <property type="entry name" value="HAD-like_sf"/>
</dbReference>
<gene>
    <name evidence="6" type="ORF">H9848_09955</name>
</gene>
<dbReference type="Gene3D" id="1.10.150.240">
    <property type="entry name" value="Putative phosphatase, domain 2"/>
    <property type="match status" value="1"/>
</dbReference>
<evidence type="ECO:0000256" key="2">
    <source>
        <dbReference type="ARBA" id="ARBA00006171"/>
    </source>
</evidence>
<dbReference type="AlphaFoldDB" id="A0A9D1XSF5"/>
<accession>A0A9D1XSF5</accession>
<evidence type="ECO:0000313" key="6">
    <source>
        <dbReference type="EMBL" id="HIX86912.1"/>
    </source>
</evidence>
<dbReference type="Pfam" id="PF00702">
    <property type="entry name" value="Hydrolase"/>
    <property type="match status" value="1"/>
</dbReference>
<keyword evidence="4" id="KW-0460">Magnesium</keyword>
<evidence type="ECO:0000313" key="7">
    <source>
        <dbReference type="Proteomes" id="UP000823847"/>
    </source>
</evidence>
<comment type="caution">
    <text evidence="6">The sequence shown here is derived from an EMBL/GenBank/DDBJ whole genome shotgun (WGS) entry which is preliminary data.</text>
</comment>
<evidence type="ECO:0000256" key="3">
    <source>
        <dbReference type="ARBA" id="ARBA00022723"/>
    </source>
</evidence>
<dbReference type="SFLD" id="SFLDS00003">
    <property type="entry name" value="Haloacid_Dehalogenase"/>
    <property type="match status" value="1"/>
</dbReference>
<dbReference type="GO" id="GO:0046872">
    <property type="term" value="F:metal ion binding"/>
    <property type="evidence" value="ECO:0007669"/>
    <property type="project" value="UniProtKB-KW"/>
</dbReference>
<evidence type="ECO:0000256" key="5">
    <source>
        <dbReference type="ARBA" id="ARBA00023277"/>
    </source>
</evidence>
<sequence>MEQLKTALFDFDGVIADTEPIYDAYWDEAATRYGVGIERFSQLIKGTTMRYILDKYFADRTEAFKRMVAEESDAFERTMPFPPLPGALEFLRALRERGTRTGLVTSSEEEKVRRILTVMPLEGMFDTVVHAGRVKRGKPAPDCYLLAASDLGVRPADCLVFEDSLNGIQAGNAAGMRVIGVASTNPPEALRDKVFDVIPDFRGKTFDDFLRWQA</sequence>
<comment type="cofactor">
    <cofactor evidence="1">
        <name>Mg(2+)</name>
        <dbReference type="ChEBI" id="CHEBI:18420"/>
    </cofactor>
</comment>
<dbReference type="Gene3D" id="3.40.50.1000">
    <property type="entry name" value="HAD superfamily/HAD-like"/>
    <property type="match status" value="1"/>
</dbReference>
<dbReference type="PANTHER" id="PTHR46193">
    <property type="entry name" value="6-PHOSPHOGLUCONATE PHOSPHATASE"/>
    <property type="match status" value="1"/>
</dbReference>
<dbReference type="PANTHER" id="PTHR46193:SF18">
    <property type="entry name" value="HEXITOL PHOSPHATASE B"/>
    <property type="match status" value="1"/>
</dbReference>
<keyword evidence="5" id="KW-0119">Carbohydrate metabolism</keyword>
<name>A0A9D1XSF5_9BACT</name>
<dbReference type="SFLD" id="SFLDG01135">
    <property type="entry name" value="C1.5.6:_HAD__Beta-PGM__Phospha"/>
    <property type="match status" value="1"/>
</dbReference>
<dbReference type="EMBL" id="DXEN01000075">
    <property type="protein sequence ID" value="HIX86912.1"/>
    <property type="molecule type" value="Genomic_DNA"/>
</dbReference>
<reference evidence="6" key="2">
    <citation type="submission" date="2021-04" db="EMBL/GenBank/DDBJ databases">
        <authorList>
            <person name="Gilroy R."/>
        </authorList>
    </citation>
    <scope>NUCLEOTIDE SEQUENCE</scope>
    <source>
        <strain evidence="6">ChiHecec2B26-12326</strain>
    </source>
</reference>
<comment type="similarity">
    <text evidence="2">Belongs to the HAD-like hydrolase superfamily. CbbY/CbbZ/Gph/YieH family.</text>
</comment>
<organism evidence="6 7">
    <name type="scientific">Candidatus Parabacteroides intestinigallinarum</name>
    <dbReference type="NCBI Taxonomy" id="2838722"/>
    <lineage>
        <taxon>Bacteria</taxon>
        <taxon>Pseudomonadati</taxon>
        <taxon>Bacteroidota</taxon>
        <taxon>Bacteroidia</taxon>
        <taxon>Bacteroidales</taxon>
        <taxon>Tannerellaceae</taxon>
        <taxon>Parabacteroides</taxon>
    </lineage>
</organism>
<evidence type="ECO:0000256" key="1">
    <source>
        <dbReference type="ARBA" id="ARBA00001946"/>
    </source>
</evidence>
<dbReference type="InterPro" id="IPR023198">
    <property type="entry name" value="PGP-like_dom2"/>
</dbReference>
<dbReference type="SUPFAM" id="SSF56784">
    <property type="entry name" value="HAD-like"/>
    <property type="match status" value="1"/>
</dbReference>
<dbReference type="InterPro" id="IPR051600">
    <property type="entry name" value="Beta-PGM-like"/>
</dbReference>
<dbReference type="SFLD" id="SFLDG01129">
    <property type="entry name" value="C1.5:_HAD__Beta-PGM__Phosphata"/>
    <property type="match status" value="1"/>
</dbReference>
<dbReference type="PRINTS" id="PR00413">
    <property type="entry name" value="HADHALOGNASE"/>
</dbReference>
<dbReference type="InterPro" id="IPR023214">
    <property type="entry name" value="HAD_sf"/>
</dbReference>